<evidence type="ECO:0000313" key="5">
    <source>
        <dbReference type="EMBL" id="MBD2563361.1"/>
    </source>
</evidence>
<keyword evidence="3" id="KW-0443">Lipid metabolism</keyword>
<dbReference type="EMBL" id="JACJTE010000029">
    <property type="protein sequence ID" value="MBD2563361.1"/>
    <property type="molecule type" value="Genomic_DNA"/>
</dbReference>
<dbReference type="PANTHER" id="PTHR10272:SF13">
    <property type="entry name" value="POLY(ETHYLENE TEREPHTHALATE) HYDROLASE"/>
    <property type="match status" value="1"/>
</dbReference>
<dbReference type="PANTHER" id="PTHR10272">
    <property type="entry name" value="PLATELET-ACTIVATING FACTOR ACETYLHYDROLASE"/>
    <property type="match status" value="1"/>
</dbReference>
<keyword evidence="1 5" id="KW-0378">Hydrolase</keyword>
<reference evidence="5 6" key="1">
    <citation type="journal article" date="2020" name="ISME J.">
        <title>Comparative genomics reveals insights into cyanobacterial evolution and habitat adaptation.</title>
        <authorList>
            <person name="Chen M.Y."/>
            <person name="Teng W.K."/>
            <person name="Zhao L."/>
            <person name="Hu C.X."/>
            <person name="Zhou Y.K."/>
            <person name="Han B.P."/>
            <person name="Song L.R."/>
            <person name="Shu W.S."/>
        </authorList>
    </citation>
    <scope>NUCLEOTIDE SEQUENCE [LARGE SCALE GENOMIC DNA]</scope>
    <source>
        <strain evidence="5 6">FACHB-391</strain>
    </source>
</reference>
<proteinExistence type="predicted"/>
<evidence type="ECO:0000256" key="1">
    <source>
        <dbReference type="ARBA" id="ARBA00022801"/>
    </source>
</evidence>
<name>A0ABR8F0Z4_NOSLI</name>
<protein>
    <submittedName>
        <fullName evidence="5">Alpha/beta hydrolase</fullName>
    </submittedName>
</protein>
<dbReference type="Gene3D" id="3.40.50.1820">
    <property type="entry name" value="alpha/beta hydrolase"/>
    <property type="match status" value="1"/>
</dbReference>
<evidence type="ECO:0000256" key="3">
    <source>
        <dbReference type="ARBA" id="ARBA00023098"/>
    </source>
</evidence>
<keyword evidence="2" id="KW-0442">Lipid degradation</keyword>
<evidence type="ECO:0000259" key="4">
    <source>
        <dbReference type="Pfam" id="PF07176"/>
    </source>
</evidence>
<keyword evidence="6" id="KW-1185">Reference proteome</keyword>
<dbReference type="Pfam" id="PF03403">
    <property type="entry name" value="PAF-AH_p_II"/>
    <property type="match status" value="1"/>
</dbReference>
<feature type="domain" description="DUF1400" evidence="4">
    <location>
        <begin position="25"/>
        <end position="151"/>
    </location>
</feature>
<gene>
    <name evidence="5" type="ORF">H6G95_22650</name>
</gene>
<dbReference type="RefSeq" id="WP_190896172.1">
    <property type="nucleotide sequence ID" value="NZ_JACJTE010000029.1"/>
</dbReference>
<dbReference type="Pfam" id="PF07176">
    <property type="entry name" value="DUF1400"/>
    <property type="match status" value="1"/>
</dbReference>
<sequence length="568" mass="63171">MKNFLRYLGLGFLSTFLTATPGLGAERISFYYPPFGEFSLSVDSLETFAKVGKIDQDFSFYASRATPQQLAQLRDLLQQKFNVTPTLVSQVTYSPIGEQVMQQLGELLLTESRQNGFYAIRASLILAAVDQEGLTVVNLLRKFPSNTVRVNFTEGLRIVDDLSQLLKKRDEVVASLQKEAIAQAANSTIDFSQQLDLRSPGKFRWQKKSLELNDFSRNRRLPVDIYLPATQNSQLPTQNSLSPPFPLIVISHGLASDRFTFVYLAEHLASYGFAVAILEHPGSNAERIQQYFAGLAGPPDAEEFINRPLDIKYLLNELQRLDKSDPALLGKLNFQQIGAIGHSFGGYTVLALAGAKINFEQLRQDCNPNNSSFNLSLFLQCQAIELPPTNYELKDDRIKVIMAINPIDSSILGEGGVSQIKIPVMLVAGSQDIFAPPVFEQIRPFTWLSDSNNKYLALIENATHFSAIAEPTSENDVLPVPPALLGPDRAPVYSYLNALSVAFLETHLLNHPEYRSYLQPSYATFISKEPLNLSLLQSLSVDQFTQIWNGSTTQSSKPSNPQPTPTPR</sequence>
<accession>A0ABR8F0Z4</accession>
<dbReference type="InterPro" id="IPR010802">
    <property type="entry name" value="DUF1400"/>
</dbReference>
<dbReference type="InterPro" id="IPR029058">
    <property type="entry name" value="AB_hydrolase_fold"/>
</dbReference>
<evidence type="ECO:0000256" key="2">
    <source>
        <dbReference type="ARBA" id="ARBA00022963"/>
    </source>
</evidence>
<dbReference type="GO" id="GO:0016787">
    <property type="term" value="F:hydrolase activity"/>
    <property type="evidence" value="ECO:0007669"/>
    <property type="project" value="UniProtKB-KW"/>
</dbReference>
<organism evidence="5 6">
    <name type="scientific">Nostoc linckia FACHB-391</name>
    <dbReference type="NCBI Taxonomy" id="2692906"/>
    <lineage>
        <taxon>Bacteria</taxon>
        <taxon>Bacillati</taxon>
        <taxon>Cyanobacteriota</taxon>
        <taxon>Cyanophyceae</taxon>
        <taxon>Nostocales</taxon>
        <taxon>Nostocaceae</taxon>
        <taxon>Nostoc</taxon>
    </lineage>
</organism>
<comment type="caution">
    <text evidence="5">The sequence shown here is derived from an EMBL/GenBank/DDBJ whole genome shotgun (WGS) entry which is preliminary data.</text>
</comment>
<dbReference type="Proteomes" id="UP000604661">
    <property type="component" value="Unassembled WGS sequence"/>
</dbReference>
<evidence type="ECO:0000313" key="6">
    <source>
        <dbReference type="Proteomes" id="UP000604661"/>
    </source>
</evidence>
<dbReference type="SUPFAM" id="SSF53474">
    <property type="entry name" value="alpha/beta-Hydrolases"/>
    <property type="match status" value="1"/>
</dbReference>